<dbReference type="EMBL" id="CAUOFW020001425">
    <property type="protein sequence ID" value="CAK9144777.1"/>
    <property type="molecule type" value="Genomic_DNA"/>
</dbReference>
<dbReference type="PANTHER" id="PTHR46288:SF68">
    <property type="entry name" value="DC1 DOMAIN-CONTAINING PROTEIN"/>
    <property type="match status" value="1"/>
</dbReference>
<comment type="caution">
    <text evidence="3">The sequence shown here is derived from an EMBL/GenBank/DDBJ whole genome shotgun (WGS) entry which is preliminary data.</text>
</comment>
<feature type="domain" description="DC1" evidence="2">
    <location>
        <begin position="61"/>
        <end position="109"/>
    </location>
</feature>
<evidence type="ECO:0000313" key="4">
    <source>
        <dbReference type="Proteomes" id="UP001642360"/>
    </source>
</evidence>
<gene>
    <name evidence="3" type="ORF">ILEXP_LOCUS12551</name>
</gene>
<reference evidence="3 4" key="1">
    <citation type="submission" date="2024-02" db="EMBL/GenBank/DDBJ databases">
        <authorList>
            <person name="Vignale AGUSTIN F."/>
            <person name="Sosa J E."/>
            <person name="Modenutti C."/>
        </authorList>
    </citation>
    <scope>NUCLEOTIDE SEQUENCE [LARGE SCALE GENOMIC DNA]</scope>
</reference>
<keyword evidence="1" id="KW-0677">Repeat</keyword>
<sequence>MDQYKHFSHTHDLLFHQMPQGSEIHCSGCNSSGSGCVYVCWQCNFFLHEQCFQASRSMKHPYHPTHPLTLVPYPTYPSNSFFCNSCSQIGTGFSYSCSECEFDLHVHCACITQTTPHVSRPYGGSVYETHHIIPGPREPQMYTGLPLTSKSQWNNQTETLRPTLESHPYGPYQNQPIPNETPTFKPTLESYHPYGPYQSKSMPNETPTFNPQYTCMPQTLPGVNAPDCAASSQMPPPPADQPGKVLYHKNNQMKIQDSKNHSHPHSFNPSEEVIKEGLTVSSGGEQDPLVANGRPGQQWNHHNLTEEIQHKSHPNHPLVLLPTPPYKADGAFTCNACFKTGTDFVYHCSICKFDLHVDCATLPETMNRKDHEHPLKVLFSSPCKNGEEGKENLIFACDVCHSSVQESCWVYYCKECDYGTHVDCVADEECPEGESETSSVLEAQMELQRLQIQMQMANQNAQFMASIAHSLANLV</sequence>
<keyword evidence="4" id="KW-1185">Reference proteome</keyword>
<dbReference type="InterPro" id="IPR004146">
    <property type="entry name" value="DC1"/>
</dbReference>
<dbReference type="SUPFAM" id="SSF57889">
    <property type="entry name" value="Cysteine-rich domain"/>
    <property type="match status" value="3"/>
</dbReference>
<dbReference type="Proteomes" id="UP001642360">
    <property type="component" value="Unassembled WGS sequence"/>
</dbReference>
<dbReference type="InterPro" id="IPR046349">
    <property type="entry name" value="C1-like_sf"/>
</dbReference>
<evidence type="ECO:0000259" key="2">
    <source>
        <dbReference type="Pfam" id="PF03107"/>
    </source>
</evidence>
<dbReference type="PANTHER" id="PTHR46288">
    <property type="entry name" value="PHORBOL-ESTER/DAG-TYPE DOMAIN-CONTAINING PROTEIN"/>
    <property type="match status" value="1"/>
</dbReference>
<feature type="domain" description="DC1" evidence="2">
    <location>
        <begin position="370"/>
        <end position="425"/>
    </location>
</feature>
<feature type="domain" description="DC1" evidence="2">
    <location>
        <begin position="7"/>
        <end position="51"/>
    </location>
</feature>
<evidence type="ECO:0000313" key="3">
    <source>
        <dbReference type="EMBL" id="CAK9144777.1"/>
    </source>
</evidence>
<dbReference type="AlphaFoldDB" id="A0ABC8RRX4"/>
<name>A0ABC8RRX4_9AQUA</name>
<protein>
    <recommendedName>
        <fullName evidence="2">DC1 domain-containing protein</fullName>
    </recommendedName>
</protein>
<feature type="domain" description="DC1" evidence="2">
    <location>
        <begin position="311"/>
        <end position="360"/>
    </location>
</feature>
<proteinExistence type="predicted"/>
<organism evidence="3 4">
    <name type="scientific">Ilex paraguariensis</name>
    <name type="common">yerba mate</name>
    <dbReference type="NCBI Taxonomy" id="185542"/>
    <lineage>
        <taxon>Eukaryota</taxon>
        <taxon>Viridiplantae</taxon>
        <taxon>Streptophyta</taxon>
        <taxon>Embryophyta</taxon>
        <taxon>Tracheophyta</taxon>
        <taxon>Spermatophyta</taxon>
        <taxon>Magnoliopsida</taxon>
        <taxon>eudicotyledons</taxon>
        <taxon>Gunneridae</taxon>
        <taxon>Pentapetalae</taxon>
        <taxon>asterids</taxon>
        <taxon>campanulids</taxon>
        <taxon>Aquifoliales</taxon>
        <taxon>Aquifoliaceae</taxon>
        <taxon>Ilex</taxon>
    </lineage>
</organism>
<accession>A0ABC8RRX4</accession>
<dbReference type="Pfam" id="PF03107">
    <property type="entry name" value="C1_2"/>
    <property type="match status" value="4"/>
</dbReference>
<evidence type="ECO:0000256" key="1">
    <source>
        <dbReference type="ARBA" id="ARBA00022737"/>
    </source>
</evidence>